<name>I4YP32_9HYPH</name>
<dbReference type="STRING" id="864069.MicloDRAFT_00064510"/>
<protein>
    <submittedName>
        <fullName evidence="1">Uncharacterized protein</fullName>
    </submittedName>
</protein>
<evidence type="ECO:0000313" key="1">
    <source>
        <dbReference type="EMBL" id="EIM25724.1"/>
    </source>
</evidence>
<dbReference type="EMBL" id="JH660647">
    <property type="protein sequence ID" value="EIM25724.1"/>
    <property type="molecule type" value="Genomic_DNA"/>
</dbReference>
<accession>I4YP32</accession>
<reference evidence="1 2" key="1">
    <citation type="submission" date="2012-02" db="EMBL/GenBank/DDBJ databases">
        <title>Improved High-Quality Draft sequence of Microvirga sp. WSM3557.</title>
        <authorList>
            <consortium name="US DOE Joint Genome Institute"/>
            <person name="Lucas S."/>
            <person name="Han J."/>
            <person name="Lapidus A."/>
            <person name="Cheng J.-F."/>
            <person name="Goodwin L."/>
            <person name="Pitluck S."/>
            <person name="Peters L."/>
            <person name="Zhang X."/>
            <person name="Detter J.C."/>
            <person name="Han C."/>
            <person name="Tapia R."/>
            <person name="Land M."/>
            <person name="Hauser L."/>
            <person name="Kyrpides N."/>
            <person name="Ivanova N."/>
            <person name="Pagani I."/>
            <person name="Brau L."/>
            <person name="Yates R."/>
            <person name="O'Hara G."/>
            <person name="Rui T."/>
            <person name="Howieson J."/>
            <person name="Reeve W."/>
            <person name="Woyke T."/>
        </authorList>
    </citation>
    <scope>NUCLEOTIDE SEQUENCE [LARGE SCALE GENOMIC DNA]</scope>
    <source>
        <strain evidence="1 2">WSM3557</strain>
    </source>
</reference>
<dbReference type="AlphaFoldDB" id="I4YP32"/>
<dbReference type="Proteomes" id="UP000003947">
    <property type="component" value="Unassembled WGS sequence"/>
</dbReference>
<organism evidence="1 2">
    <name type="scientific">Microvirga lotononidis</name>
    <dbReference type="NCBI Taxonomy" id="864069"/>
    <lineage>
        <taxon>Bacteria</taxon>
        <taxon>Pseudomonadati</taxon>
        <taxon>Pseudomonadota</taxon>
        <taxon>Alphaproteobacteria</taxon>
        <taxon>Hyphomicrobiales</taxon>
        <taxon>Methylobacteriaceae</taxon>
        <taxon>Microvirga</taxon>
    </lineage>
</organism>
<gene>
    <name evidence="1" type="ORF">MicloDRAFT_00064510</name>
</gene>
<keyword evidence="2" id="KW-1185">Reference proteome</keyword>
<evidence type="ECO:0000313" key="2">
    <source>
        <dbReference type="Proteomes" id="UP000003947"/>
    </source>
</evidence>
<sequence length="91" mass="10559">MMHIDPASPAFERLPRRKQGFILVTHCGWTIEALMDEYGISEFTAGLWLDPDRYERRLASKKAYRKTPKGRAMDRACDARYRARLKAKEAA</sequence>
<dbReference type="RefSeq" id="WP_009494205.1">
    <property type="nucleotide sequence ID" value="NZ_CP141048.1"/>
</dbReference>
<dbReference type="PATRIC" id="fig|864069.3.peg.6905"/>
<proteinExistence type="predicted"/>
<dbReference type="HOGENOM" id="CLU_2423632_0_0_5"/>